<dbReference type="EMBL" id="JBCHKQ010000002">
    <property type="protein sequence ID" value="MEM5948105.1"/>
    <property type="molecule type" value="Genomic_DNA"/>
</dbReference>
<dbReference type="Proteomes" id="UP001466331">
    <property type="component" value="Unassembled WGS sequence"/>
</dbReference>
<feature type="transmembrane region" description="Helical" evidence="1">
    <location>
        <begin position="47"/>
        <end position="69"/>
    </location>
</feature>
<evidence type="ECO:0000313" key="3">
    <source>
        <dbReference type="Proteomes" id="UP001466331"/>
    </source>
</evidence>
<comment type="caution">
    <text evidence="2">The sequence shown here is derived from an EMBL/GenBank/DDBJ whole genome shotgun (WGS) entry which is preliminary data.</text>
</comment>
<evidence type="ECO:0000256" key="1">
    <source>
        <dbReference type="SAM" id="Phobius"/>
    </source>
</evidence>
<evidence type="ECO:0000313" key="2">
    <source>
        <dbReference type="EMBL" id="MEM5948105.1"/>
    </source>
</evidence>
<reference evidence="2 3" key="1">
    <citation type="submission" date="2024-03" db="EMBL/GenBank/DDBJ databases">
        <title>Ignisphaera cupida sp. nov., a hyperthermophilic hydrolytic archaeon from a hot spring of Kamchatka, and proposal of Ignisphaeraceae fam. nov.</title>
        <authorList>
            <person name="Podosokorskaya O.A."/>
            <person name="Elcheninov A.G."/>
            <person name="Maltseva A.I."/>
            <person name="Zayulina K.S."/>
            <person name="Novikov A."/>
            <person name="Merkel A.Y."/>
        </authorList>
    </citation>
    <scope>NUCLEOTIDE SEQUENCE [LARGE SCALE GENOMIC DNA]</scope>
    <source>
        <strain evidence="2 3">38H-sp</strain>
    </source>
</reference>
<proteinExistence type="predicted"/>
<accession>A0ABU9UBR2</accession>
<feature type="transmembrane region" description="Helical" evidence="1">
    <location>
        <begin position="14"/>
        <end position="35"/>
    </location>
</feature>
<keyword evidence="1" id="KW-0812">Transmembrane</keyword>
<name>A0ABU9UBR2_9SPIR</name>
<keyword evidence="1" id="KW-1133">Transmembrane helix</keyword>
<protein>
    <submittedName>
        <fullName evidence="2">Uncharacterized protein</fullName>
    </submittedName>
</protein>
<dbReference type="RefSeq" id="WP_420069551.1">
    <property type="nucleotide sequence ID" value="NZ_JBCHKQ010000002.1"/>
</dbReference>
<keyword evidence="1" id="KW-0472">Membrane</keyword>
<gene>
    <name evidence="2" type="ORF">WKV44_06085</name>
</gene>
<sequence length="70" mass="7946">MTKIAFFSILGKPLIFWLGLITFFLLIITAIIGLNKKRIKGFYRIHKGFAVTTVIFALIHGILSVSVYLF</sequence>
<organism evidence="2 3">
    <name type="scientific">Rarispira pelagica</name>
    <dbReference type="NCBI Taxonomy" id="3141764"/>
    <lineage>
        <taxon>Bacteria</taxon>
        <taxon>Pseudomonadati</taxon>
        <taxon>Spirochaetota</taxon>
        <taxon>Spirochaetia</taxon>
        <taxon>Winmispirales</taxon>
        <taxon>Winmispiraceae</taxon>
        <taxon>Rarispira</taxon>
    </lineage>
</organism>
<keyword evidence="3" id="KW-1185">Reference proteome</keyword>